<evidence type="ECO:0000313" key="1">
    <source>
        <dbReference type="EMBL" id="RNA17572.1"/>
    </source>
</evidence>
<keyword evidence="2" id="KW-1185">Reference proteome</keyword>
<protein>
    <submittedName>
        <fullName evidence="1">Uncharacterized protein</fullName>
    </submittedName>
</protein>
<organism evidence="1 2">
    <name type="scientific">Brachionus plicatilis</name>
    <name type="common">Marine rotifer</name>
    <name type="synonym">Brachionus muelleri</name>
    <dbReference type="NCBI Taxonomy" id="10195"/>
    <lineage>
        <taxon>Eukaryota</taxon>
        <taxon>Metazoa</taxon>
        <taxon>Spiralia</taxon>
        <taxon>Gnathifera</taxon>
        <taxon>Rotifera</taxon>
        <taxon>Eurotatoria</taxon>
        <taxon>Monogononta</taxon>
        <taxon>Pseudotrocha</taxon>
        <taxon>Ploima</taxon>
        <taxon>Brachionidae</taxon>
        <taxon>Brachionus</taxon>
    </lineage>
</organism>
<dbReference type="EMBL" id="REGN01004429">
    <property type="protein sequence ID" value="RNA17572.1"/>
    <property type="molecule type" value="Genomic_DNA"/>
</dbReference>
<dbReference type="AlphaFoldDB" id="A0A3M7R1V2"/>
<gene>
    <name evidence="1" type="ORF">BpHYR1_014398</name>
</gene>
<dbReference type="Proteomes" id="UP000276133">
    <property type="component" value="Unassembled WGS sequence"/>
</dbReference>
<comment type="caution">
    <text evidence="1">The sequence shown here is derived from an EMBL/GenBank/DDBJ whole genome shotgun (WGS) entry which is preliminary data.</text>
</comment>
<accession>A0A3M7R1V2</accession>
<reference evidence="1 2" key="1">
    <citation type="journal article" date="2018" name="Sci. Rep.">
        <title>Genomic signatures of local adaptation to the degree of environmental predictability in rotifers.</title>
        <authorList>
            <person name="Franch-Gras L."/>
            <person name="Hahn C."/>
            <person name="Garcia-Roger E.M."/>
            <person name="Carmona M.J."/>
            <person name="Serra M."/>
            <person name="Gomez A."/>
        </authorList>
    </citation>
    <scope>NUCLEOTIDE SEQUENCE [LARGE SCALE GENOMIC DNA]</scope>
    <source>
        <strain evidence="1">HYR1</strain>
    </source>
</reference>
<sequence>MDYFLLIKSLFCIKKFSNNGNSLLTELSFIRGNSFFLKFETNKRIKFLSFGKSSNNLLQNLNSCQIVAINLKIRFLSLRKKISKLRALTI</sequence>
<proteinExistence type="predicted"/>
<evidence type="ECO:0000313" key="2">
    <source>
        <dbReference type="Proteomes" id="UP000276133"/>
    </source>
</evidence>
<name>A0A3M7R1V2_BRAPC</name>